<dbReference type="InterPro" id="IPR041522">
    <property type="entry name" value="CdaR_GGDEF"/>
</dbReference>
<dbReference type="EMBL" id="NHRJ02000001">
    <property type="protein sequence ID" value="PZE22282.1"/>
    <property type="molecule type" value="Genomic_DNA"/>
</dbReference>
<accession>A0A2W1P3J7</accession>
<feature type="domain" description="HTH araC/xylS-type" evidence="5">
    <location>
        <begin position="400"/>
        <end position="500"/>
    </location>
</feature>
<dbReference type="PROSITE" id="PS50110">
    <property type="entry name" value="RESPONSE_REGULATORY"/>
    <property type="match status" value="1"/>
</dbReference>
<evidence type="ECO:0000259" key="5">
    <source>
        <dbReference type="PROSITE" id="PS01124"/>
    </source>
</evidence>
<dbReference type="OrthoDB" id="9794370at2"/>
<dbReference type="PANTHER" id="PTHR43280:SF10">
    <property type="entry name" value="REGULATORY PROTEIN POCR"/>
    <property type="match status" value="1"/>
</dbReference>
<sequence length="507" mass="56995">MVILIVDDEYFARKAVVQMILDWEPTLTVLEAEDGRQAWDIVEVVLPHAVLTDICMPKWDGNQLTARIADKYPAICNVIISGYDDFKYAQKAIASGVQQYLLKPVDRHELVSLLEKIKEQVHAAAALNKEQSLSAALFAQRELSLAEVGLEAANIYAVAVLQTEHYDEHSLRRQVSDSCSEHSVESVCVCDPQHANMCVVLLCCTNSSSCVTAEKCHPFYTVMHDVAVRYQCATGRAIYAGVSSVQTDASRLPVALKEAKHALLRRLINGRNHLHLYDEAHDYARCSSELLDQRMLPLYNKILTNQVNEAQCIIRSLFDLIVSDEMSIYAVNDTCSKLVALLNAIAEAAYIKNGEAGSYLEKVDLYRFFTMDQLVAFFTQYAADLSARLEAGTAKMGMVELMQQYIEQHYRQDIVLEDLAKNVFYTDPSYLSRLFKKKTGTSFSKFLTSVRMHKARKMMENGSDLAVADIAEAVGFNDCSYFIQMYKKFFGATPGRHKKTMDINSGQ</sequence>
<evidence type="ECO:0000256" key="1">
    <source>
        <dbReference type="ARBA" id="ARBA00023015"/>
    </source>
</evidence>
<proteinExistence type="predicted"/>
<evidence type="ECO:0000256" key="2">
    <source>
        <dbReference type="ARBA" id="ARBA00023125"/>
    </source>
</evidence>
<feature type="domain" description="Response regulatory" evidence="6">
    <location>
        <begin position="2"/>
        <end position="118"/>
    </location>
</feature>
<gene>
    <name evidence="7" type="ORF">CBW46_000345</name>
</gene>
<keyword evidence="1" id="KW-0805">Transcription regulation</keyword>
<dbReference type="AlphaFoldDB" id="A0A2W1P3J7"/>
<dbReference type="Pfam" id="PF00072">
    <property type="entry name" value="Response_reg"/>
    <property type="match status" value="1"/>
</dbReference>
<dbReference type="PROSITE" id="PS00041">
    <property type="entry name" value="HTH_ARAC_FAMILY_1"/>
    <property type="match status" value="1"/>
</dbReference>
<feature type="modified residue" description="4-aspartylphosphate" evidence="4">
    <location>
        <position position="53"/>
    </location>
</feature>
<dbReference type="Gene3D" id="1.10.10.60">
    <property type="entry name" value="Homeodomain-like"/>
    <property type="match status" value="2"/>
</dbReference>
<protein>
    <submittedName>
        <fullName evidence="7">Response regulator</fullName>
    </submittedName>
</protein>
<dbReference type="Pfam" id="PF17853">
    <property type="entry name" value="GGDEF_2"/>
    <property type="match status" value="1"/>
</dbReference>
<dbReference type="PANTHER" id="PTHR43280">
    <property type="entry name" value="ARAC-FAMILY TRANSCRIPTIONAL REGULATOR"/>
    <property type="match status" value="1"/>
</dbReference>
<keyword evidence="3" id="KW-0804">Transcription</keyword>
<dbReference type="CDD" id="cd17536">
    <property type="entry name" value="REC_YesN-like"/>
    <property type="match status" value="1"/>
</dbReference>
<dbReference type="InterPro" id="IPR001789">
    <property type="entry name" value="Sig_transdc_resp-reg_receiver"/>
</dbReference>
<name>A0A2W1P3J7_PAEXE</name>
<dbReference type="InterPro" id="IPR009057">
    <property type="entry name" value="Homeodomain-like_sf"/>
</dbReference>
<dbReference type="SUPFAM" id="SSF46689">
    <property type="entry name" value="Homeodomain-like"/>
    <property type="match status" value="2"/>
</dbReference>
<dbReference type="Gene3D" id="3.40.50.2300">
    <property type="match status" value="1"/>
</dbReference>
<dbReference type="RefSeq" id="WP_089198054.1">
    <property type="nucleotide sequence ID" value="NZ_NHRJ02000001.1"/>
</dbReference>
<dbReference type="GO" id="GO:0003700">
    <property type="term" value="F:DNA-binding transcription factor activity"/>
    <property type="evidence" value="ECO:0007669"/>
    <property type="project" value="InterPro"/>
</dbReference>
<evidence type="ECO:0000256" key="3">
    <source>
        <dbReference type="ARBA" id="ARBA00023163"/>
    </source>
</evidence>
<dbReference type="InterPro" id="IPR011006">
    <property type="entry name" value="CheY-like_superfamily"/>
</dbReference>
<keyword evidence="2" id="KW-0238">DNA-binding</keyword>
<reference evidence="7" key="1">
    <citation type="submission" date="2018-06" db="EMBL/GenBank/DDBJ databases">
        <title>Paenibacillus xerothermodurans sp. nov. an extremely dry heat resistant spore forming bacterium isolated from the soil of Cape Canaveral, Florida.</title>
        <authorList>
            <person name="Seuylemezian A."/>
            <person name="Kaur N."/>
            <person name="Patil P."/>
            <person name="Patil P."/>
            <person name="Mayilraj S."/>
            <person name="Vaishampayan P."/>
        </authorList>
    </citation>
    <scope>NUCLEOTIDE SEQUENCE [LARGE SCALE GENOMIC DNA]</scope>
    <source>
        <strain evidence="7">ATCC 27380</strain>
    </source>
</reference>
<evidence type="ECO:0000259" key="6">
    <source>
        <dbReference type="PROSITE" id="PS50110"/>
    </source>
</evidence>
<keyword evidence="4" id="KW-0597">Phosphoprotein</keyword>
<evidence type="ECO:0000256" key="4">
    <source>
        <dbReference type="PROSITE-ProRule" id="PRU00169"/>
    </source>
</evidence>
<dbReference type="Pfam" id="PF12833">
    <property type="entry name" value="HTH_18"/>
    <property type="match status" value="1"/>
</dbReference>
<dbReference type="PROSITE" id="PS01124">
    <property type="entry name" value="HTH_ARAC_FAMILY_2"/>
    <property type="match status" value="1"/>
</dbReference>
<dbReference type="InterPro" id="IPR020449">
    <property type="entry name" value="Tscrpt_reg_AraC-type_HTH"/>
</dbReference>
<dbReference type="InterPro" id="IPR018060">
    <property type="entry name" value="HTH_AraC"/>
</dbReference>
<comment type="caution">
    <text evidence="7">The sequence shown here is derived from an EMBL/GenBank/DDBJ whole genome shotgun (WGS) entry which is preliminary data.</text>
</comment>
<dbReference type="Proteomes" id="UP000214746">
    <property type="component" value="Unassembled WGS sequence"/>
</dbReference>
<dbReference type="SMART" id="SM00342">
    <property type="entry name" value="HTH_ARAC"/>
    <property type="match status" value="1"/>
</dbReference>
<dbReference type="PRINTS" id="PR00032">
    <property type="entry name" value="HTHARAC"/>
</dbReference>
<organism evidence="7 8">
    <name type="scientific">Paenibacillus xerothermodurans</name>
    <dbReference type="NCBI Taxonomy" id="1977292"/>
    <lineage>
        <taxon>Bacteria</taxon>
        <taxon>Bacillati</taxon>
        <taxon>Bacillota</taxon>
        <taxon>Bacilli</taxon>
        <taxon>Bacillales</taxon>
        <taxon>Paenibacillaceae</taxon>
        <taxon>Paenibacillus</taxon>
    </lineage>
</organism>
<dbReference type="GO" id="GO:0000160">
    <property type="term" value="P:phosphorelay signal transduction system"/>
    <property type="evidence" value="ECO:0007669"/>
    <property type="project" value="InterPro"/>
</dbReference>
<evidence type="ECO:0000313" key="7">
    <source>
        <dbReference type="EMBL" id="PZE22282.1"/>
    </source>
</evidence>
<dbReference type="SMART" id="SM00448">
    <property type="entry name" value="REC"/>
    <property type="match status" value="1"/>
</dbReference>
<keyword evidence="8" id="KW-1185">Reference proteome</keyword>
<dbReference type="InterPro" id="IPR018062">
    <property type="entry name" value="HTH_AraC-typ_CS"/>
</dbReference>
<evidence type="ECO:0000313" key="8">
    <source>
        <dbReference type="Proteomes" id="UP000214746"/>
    </source>
</evidence>
<dbReference type="SUPFAM" id="SSF52172">
    <property type="entry name" value="CheY-like"/>
    <property type="match status" value="1"/>
</dbReference>
<dbReference type="GO" id="GO:0043565">
    <property type="term" value="F:sequence-specific DNA binding"/>
    <property type="evidence" value="ECO:0007669"/>
    <property type="project" value="InterPro"/>
</dbReference>